<dbReference type="RefSeq" id="WP_120603905.1">
    <property type="nucleotide sequence ID" value="NZ_RAWE01000062.1"/>
</dbReference>
<proteinExistence type="predicted"/>
<keyword evidence="2" id="KW-0813">Transport</keyword>
<dbReference type="Proteomes" id="UP000268313">
    <property type="component" value="Unassembled WGS sequence"/>
</dbReference>
<dbReference type="Gene3D" id="3.30.70.1440">
    <property type="entry name" value="Multidrug efflux transporter AcrB pore domain"/>
    <property type="match status" value="1"/>
</dbReference>
<evidence type="ECO:0000256" key="5">
    <source>
        <dbReference type="ARBA" id="ARBA00022692"/>
    </source>
</evidence>
<dbReference type="PRINTS" id="PR00702">
    <property type="entry name" value="ACRIFLAVINRP"/>
</dbReference>
<dbReference type="SUPFAM" id="SSF82714">
    <property type="entry name" value="Multidrug efflux transporter AcrB TolC docking domain, DN and DC subdomains"/>
    <property type="match status" value="2"/>
</dbReference>
<evidence type="ECO:0000313" key="9">
    <source>
        <dbReference type="EMBL" id="RKH01919.1"/>
    </source>
</evidence>
<protein>
    <submittedName>
        <fullName evidence="9">Multidrug efflux RND transporter permease subunit</fullName>
    </submittedName>
</protein>
<dbReference type="EMBL" id="RAWE01000062">
    <property type="protein sequence ID" value="RKH01919.1"/>
    <property type="molecule type" value="Genomic_DNA"/>
</dbReference>
<feature type="transmembrane region" description="Helical" evidence="8">
    <location>
        <begin position="525"/>
        <end position="545"/>
    </location>
</feature>
<dbReference type="PANTHER" id="PTHR32063:SF34">
    <property type="entry name" value="MULTIDRUG RESISTANCE PROTEIN MDTC"/>
    <property type="match status" value="1"/>
</dbReference>
<keyword evidence="6 8" id="KW-1133">Transmembrane helix</keyword>
<dbReference type="FunFam" id="1.20.1640.10:FF:000001">
    <property type="entry name" value="Efflux pump membrane transporter"/>
    <property type="match status" value="1"/>
</dbReference>
<keyword evidence="5 8" id="KW-0812">Transmembrane</keyword>
<evidence type="ECO:0000256" key="6">
    <source>
        <dbReference type="ARBA" id="ARBA00022989"/>
    </source>
</evidence>
<keyword evidence="7 8" id="KW-0472">Membrane</keyword>
<feature type="transmembrane region" description="Helical" evidence="8">
    <location>
        <begin position="432"/>
        <end position="452"/>
    </location>
</feature>
<feature type="transmembrane region" description="Helical" evidence="8">
    <location>
        <begin position="856"/>
        <end position="873"/>
    </location>
</feature>
<feature type="transmembrane region" description="Helical" evidence="8">
    <location>
        <begin position="984"/>
        <end position="1010"/>
    </location>
</feature>
<comment type="subcellular location">
    <subcellularLocation>
        <location evidence="1">Cell inner membrane</location>
        <topology evidence="1">Multi-pass membrane protein</topology>
    </subcellularLocation>
</comment>
<reference evidence="10" key="1">
    <citation type="submission" date="2018-09" db="EMBL/GenBank/DDBJ databases">
        <authorList>
            <person name="Livingstone P.G."/>
            <person name="Whitworth D.E."/>
        </authorList>
    </citation>
    <scope>NUCLEOTIDE SEQUENCE [LARGE SCALE GENOMIC DNA]</scope>
    <source>
        <strain evidence="10">CA043D</strain>
    </source>
</reference>
<name>A0A3A8K432_9BACT</name>
<dbReference type="GO" id="GO:0042910">
    <property type="term" value="F:xenobiotic transmembrane transporter activity"/>
    <property type="evidence" value="ECO:0007669"/>
    <property type="project" value="TreeGrafter"/>
</dbReference>
<dbReference type="GO" id="GO:0005886">
    <property type="term" value="C:plasma membrane"/>
    <property type="evidence" value="ECO:0007669"/>
    <property type="project" value="UniProtKB-SubCell"/>
</dbReference>
<evidence type="ECO:0000256" key="2">
    <source>
        <dbReference type="ARBA" id="ARBA00022448"/>
    </source>
</evidence>
<dbReference type="Gene3D" id="3.30.70.1320">
    <property type="entry name" value="Multidrug efflux transporter AcrB pore domain like"/>
    <property type="match status" value="1"/>
</dbReference>
<dbReference type="Gene3D" id="1.20.1640.10">
    <property type="entry name" value="Multidrug efflux transporter AcrB transmembrane domain"/>
    <property type="match status" value="2"/>
</dbReference>
<gene>
    <name evidence="9" type="ORF">D7X32_18620</name>
</gene>
<dbReference type="Gene3D" id="3.30.70.1430">
    <property type="entry name" value="Multidrug efflux transporter AcrB pore domain"/>
    <property type="match status" value="2"/>
</dbReference>
<accession>A0A3A8K432</accession>
<evidence type="ECO:0000256" key="4">
    <source>
        <dbReference type="ARBA" id="ARBA00022519"/>
    </source>
</evidence>
<evidence type="ECO:0000256" key="7">
    <source>
        <dbReference type="ARBA" id="ARBA00023136"/>
    </source>
</evidence>
<evidence type="ECO:0000256" key="3">
    <source>
        <dbReference type="ARBA" id="ARBA00022475"/>
    </source>
</evidence>
<dbReference type="AlphaFoldDB" id="A0A3A8K432"/>
<evidence type="ECO:0000256" key="8">
    <source>
        <dbReference type="SAM" id="Phobius"/>
    </source>
</evidence>
<keyword evidence="3" id="KW-1003">Cell membrane</keyword>
<feature type="transmembrane region" description="Helical" evidence="8">
    <location>
        <begin position="464"/>
        <end position="492"/>
    </location>
</feature>
<feature type="transmembrane region" description="Helical" evidence="8">
    <location>
        <begin position="339"/>
        <end position="357"/>
    </location>
</feature>
<organism evidence="9 10">
    <name type="scientific">Corallococcus carmarthensis</name>
    <dbReference type="NCBI Taxonomy" id="2316728"/>
    <lineage>
        <taxon>Bacteria</taxon>
        <taxon>Pseudomonadati</taxon>
        <taxon>Myxococcota</taxon>
        <taxon>Myxococcia</taxon>
        <taxon>Myxococcales</taxon>
        <taxon>Cystobacterineae</taxon>
        <taxon>Myxococcaceae</taxon>
        <taxon>Corallococcus</taxon>
    </lineage>
</organism>
<dbReference type="SUPFAM" id="SSF82866">
    <property type="entry name" value="Multidrug efflux transporter AcrB transmembrane domain"/>
    <property type="match status" value="2"/>
</dbReference>
<sequence length="1033" mass="110273">MNPSALFIRRPVATSLLALGIALVGALAFKLLPVAPLPQVEFPTISVQAALPGASPEIMATSVATPLERQLGRIAGITQMTSSSNLGATSIVVQFDLSRNIDGAARDVQAAINAARGNLPTNLPNNPSYRKVNPADAPIMLLALTSPHRGRGALYDLGSTLLQQQVSQVTGVGQVLVGGGALPAVRAEVNPTALEKYGLGLDAVRTALGAQNANRPKGQLEDGPRAYVLTADDQIVRAEQYRPLVIAYSNTGAVRLQDVARVTDDNVEDVHSLGLANGKEAIILIIFKEPGANVIDTVDALQARLPEFKAILPADVDLTVMMDRTTTIRASLHDVERTLLLSIGLVILVVLAFLGNLRATLIPSVAVPLSLLGTFAVMKLLGFSLDNLSMMALTISTGFVVDDAIVVLEDIERHIEEGLSPMEAALRGAREVGFTVLSMSISLIAVFIPLLLMQGIVGRLFREFAITLSVAILMSLVVSLTVTPTMCARLLLPKKPRRQRSSFQPFARLSAGYARSLSWSLGHPGVLLLLTLAAIALSGYLFVVIPKGFFPQQDTGRLTASIQAEQDISFAAMRQKFATFVRLIGEDPAVQAVAGSIGGSGPSGSSNAGTLFITLKPLEERKLSADAVIGRLRGKLLAVPGATVYLQSAQDLVIGGRQGNAQYQYTLSSDTLPVLNAWAPRVLERLQRVPGMLDVNSDQRDHGLETNIVIDYDTAARFGLTAQQIDGVLYDAFGQRQVSTLYTSRNQYHVVMVVQADFWQRPESLRHIYMTSAAGQQVPLSAFASFADASTLLSVNHQGQFPSATVSFNLGPGTSLGPVVTEIETAVRDMGLPAEVHGSFSGTAQAFQASLASEPMLIAAALFAVYIVLGILYESLIHPITILSTLPSAGVGALLALLLFKLDLSIIALIGIILLIGIVKKNAIMMIDFALVSEREGQLGSRDAIFHAARLRLRPILMTTMAALLGALPLALGTGVGSELRRPLGIAIAGGLCVSQLLTLYTTPVIYMTLDRMGRRVREWRARRFAPRRPGRA</sequence>
<evidence type="ECO:0000256" key="1">
    <source>
        <dbReference type="ARBA" id="ARBA00004429"/>
    </source>
</evidence>
<keyword evidence="10" id="KW-1185">Reference proteome</keyword>
<evidence type="ECO:0000313" key="10">
    <source>
        <dbReference type="Proteomes" id="UP000268313"/>
    </source>
</evidence>
<dbReference type="OrthoDB" id="9807612at2"/>
<dbReference type="InterPro" id="IPR027463">
    <property type="entry name" value="AcrB_DN_DC_subdom"/>
</dbReference>
<dbReference type="NCBIfam" id="NF033617">
    <property type="entry name" value="RND_permease_2"/>
    <property type="match status" value="1"/>
</dbReference>
<dbReference type="InterPro" id="IPR001036">
    <property type="entry name" value="Acrflvin-R"/>
</dbReference>
<keyword evidence="4" id="KW-0997">Cell inner membrane</keyword>
<dbReference type="Pfam" id="PF00873">
    <property type="entry name" value="ACR_tran"/>
    <property type="match status" value="1"/>
</dbReference>
<dbReference type="SUPFAM" id="SSF82693">
    <property type="entry name" value="Multidrug efflux transporter AcrB pore domain, PN1, PN2, PC1 and PC2 subdomains"/>
    <property type="match status" value="4"/>
</dbReference>
<dbReference type="PANTHER" id="PTHR32063">
    <property type="match status" value="1"/>
</dbReference>
<feature type="transmembrane region" description="Helical" evidence="8">
    <location>
        <begin position="906"/>
        <end position="932"/>
    </location>
</feature>
<feature type="transmembrane region" description="Helical" evidence="8">
    <location>
        <begin position="364"/>
        <end position="385"/>
    </location>
</feature>
<feature type="transmembrane region" description="Helical" evidence="8">
    <location>
        <begin position="953"/>
        <end position="972"/>
    </location>
</feature>
<dbReference type="Gene3D" id="3.30.2090.10">
    <property type="entry name" value="Multidrug efflux transporter AcrB TolC docking domain, DN and DC subdomains"/>
    <property type="match status" value="2"/>
</dbReference>
<comment type="caution">
    <text evidence="9">The sequence shown here is derived from an EMBL/GenBank/DDBJ whole genome shotgun (WGS) entry which is preliminary data.</text>
</comment>
<dbReference type="FunFam" id="3.30.70.1430:FF:000001">
    <property type="entry name" value="Efflux pump membrane transporter"/>
    <property type="match status" value="1"/>
</dbReference>